<dbReference type="PROSITE" id="PS50109">
    <property type="entry name" value="HIS_KIN"/>
    <property type="match status" value="1"/>
</dbReference>
<accession>A0A0W0STC4</accession>
<evidence type="ECO:0000313" key="6">
    <source>
        <dbReference type="EMBL" id="KTC86639.1"/>
    </source>
</evidence>
<keyword evidence="7" id="KW-1185">Reference proteome</keyword>
<feature type="transmembrane region" description="Helical" evidence="4">
    <location>
        <begin position="32"/>
        <end position="50"/>
    </location>
</feature>
<keyword evidence="4" id="KW-1133">Transmembrane helix</keyword>
<sequence length="422" mass="48364">MNPIMRALKKALLFIYLYLAKQTEEASHQITLFAIVMMINFPLFGVLWKFELFQLSEEFLLRIVATLLCALLATNQFWPNSWLKLLPLLWYTTLLFCLPFFFAYLTLLNHGSTLWLMNCVSAIFFLLLVTSVLGALILLFCGAGLAFVSYFYLMGNAVKYIPGNVSLYSLTITFTAAVIIGALFARDRELIYEGKISGMRLLAGSIAHDLRTPLASIHLQAELQEMFVEKLKNPEIRKHLKESLHKITRGIEMSNQLISMQLNNIQRDKFDTYKFSIMPIKDLLEKTVEEYPLKKEQKKLIHMNVETNFSVWMEEVAFKNLIWNLLKNSFDFIDEEGKGEITIWLVTGGEKDDFNYLHFKDTAKGIQNPEKIFDTFYSNRKGGTGVGLAYSKLLMVAAGGDITCEGKPNQYAHFILKFPKVD</sequence>
<protein>
    <recommendedName>
        <fullName evidence="2">histidine kinase</fullName>
        <ecNumber evidence="2">2.7.13.3</ecNumber>
    </recommendedName>
</protein>
<dbReference type="Gene3D" id="3.30.565.10">
    <property type="entry name" value="Histidine kinase-like ATPase, C-terminal domain"/>
    <property type="match status" value="1"/>
</dbReference>
<dbReference type="PANTHER" id="PTHR43547:SF2">
    <property type="entry name" value="HYBRID SIGNAL TRANSDUCTION HISTIDINE KINASE C"/>
    <property type="match status" value="1"/>
</dbReference>
<keyword evidence="4" id="KW-0812">Transmembrane</keyword>
<feature type="transmembrane region" description="Helical" evidence="4">
    <location>
        <begin position="90"/>
        <end position="108"/>
    </location>
</feature>
<dbReference type="SUPFAM" id="SSF55874">
    <property type="entry name" value="ATPase domain of HSP90 chaperone/DNA topoisomerase II/histidine kinase"/>
    <property type="match status" value="1"/>
</dbReference>
<dbReference type="CDD" id="cd00082">
    <property type="entry name" value="HisKA"/>
    <property type="match status" value="1"/>
</dbReference>
<dbReference type="SMART" id="SM00387">
    <property type="entry name" value="HATPase_c"/>
    <property type="match status" value="1"/>
</dbReference>
<dbReference type="InterPro" id="IPR005467">
    <property type="entry name" value="His_kinase_dom"/>
</dbReference>
<dbReference type="InterPro" id="IPR036890">
    <property type="entry name" value="HATPase_C_sf"/>
</dbReference>
<organism evidence="6 7">
    <name type="scientific">Legionella brunensis</name>
    <dbReference type="NCBI Taxonomy" id="29422"/>
    <lineage>
        <taxon>Bacteria</taxon>
        <taxon>Pseudomonadati</taxon>
        <taxon>Pseudomonadota</taxon>
        <taxon>Gammaproteobacteria</taxon>
        <taxon>Legionellales</taxon>
        <taxon>Legionellaceae</taxon>
        <taxon>Legionella</taxon>
    </lineage>
</organism>
<name>A0A0W0STC4_9GAMM</name>
<feature type="transmembrane region" description="Helical" evidence="4">
    <location>
        <begin position="120"/>
        <end position="153"/>
    </location>
</feature>
<dbReference type="Pfam" id="PF02518">
    <property type="entry name" value="HATPase_c"/>
    <property type="match status" value="1"/>
</dbReference>
<dbReference type="STRING" id="29422.Lbru_0580"/>
<evidence type="ECO:0000259" key="5">
    <source>
        <dbReference type="PROSITE" id="PS50109"/>
    </source>
</evidence>
<comment type="caution">
    <text evidence="6">The sequence shown here is derived from an EMBL/GenBank/DDBJ whole genome shotgun (WGS) entry which is preliminary data.</text>
</comment>
<dbReference type="Pfam" id="PF00512">
    <property type="entry name" value="HisKA"/>
    <property type="match status" value="1"/>
</dbReference>
<dbReference type="PATRIC" id="fig|29422.6.peg.609"/>
<feature type="domain" description="Histidine kinase" evidence="5">
    <location>
        <begin position="205"/>
        <end position="422"/>
    </location>
</feature>
<dbReference type="InterPro" id="IPR036097">
    <property type="entry name" value="HisK_dim/P_sf"/>
</dbReference>
<feature type="transmembrane region" description="Helical" evidence="4">
    <location>
        <begin position="59"/>
        <end position="78"/>
    </location>
</feature>
<dbReference type="InterPro" id="IPR003594">
    <property type="entry name" value="HATPase_dom"/>
</dbReference>
<gene>
    <name evidence="6" type="ORF">Lbru_0580</name>
</gene>
<evidence type="ECO:0000313" key="7">
    <source>
        <dbReference type="Proteomes" id="UP000054742"/>
    </source>
</evidence>
<proteinExistence type="predicted"/>
<keyword evidence="4" id="KW-0472">Membrane</keyword>
<comment type="catalytic activity">
    <reaction evidence="1">
        <text>ATP + protein L-histidine = ADP + protein N-phospho-L-histidine.</text>
        <dbReference type="EC" id="2.7.13.3"/>
    </reaction>
</comment>
<evidence type="ECO:0000256" key="4">
    <source>
        <dbReference type="SAM" id="Phobius"/>
    </source>
</evidence>
<dbReference type="AlphaFoldDB" id="A0A0W0STC4"/>
<evidence type="ECO:0000256" key="2">
    <source>
        <dbReference type="ARBA" id="ARBA00012438"/>
    </source>
</evidence>
<dbReference type="Gene3D" id="1.10.287.130">
    <property type="match status" value="1"/>
</dbReference>
<keyword evidence="6" id="KW-0808">Transferase</keyword>
<dbReference type="EC" id="2.7.13.3" evidence="2"/>
<dbReference type="GO" id="GO:0000155">
    <property type="term" value="F:phosphorelay sensor kinase activity"/>
    <property type="evidence" value="ECO:0007669"/>
    <property type="project" value="InterPro"/>
</dbReference>
<feature type="transmembrane region" description="Helical" evidence="4">
    <location>
        <begin position="165"/>
        <end position="185"/>
    </location>
</feature>
<dbReference type="PANTHER" id="PTHR43547">
    <property type="entry name" value="TWO-COMPONENT HISTIDINE KINASE"/>
    <property type="match status" value="1"/>
</dbReference>
<dbReference type="SUPFAM" id="SSF47384">
    <property type="entry name" value="Homodimeric domain of signal transducing histidine kinase"/>
    <property type="match status" value="1"/>
</dbReference>
<reference evidence="6 7" key="1">
    <citation type="submission" date="2015-11" db="EMBL/GenBank/DDBJ databases">
        <title>Genomic analysis of 38 Legionella species identifies large and diverse effector repertoires.</title>
        <authorList>
            <person name="Burstein D."/>
            <person name="Amaro F."/>
            <person name="Zusman T."/>
            <person name="Lifshitz Z."/>
            <person name="Cohen O."/>
            <person name="Gilbert J.A."/>
            <person name="Pupko T."/>
            <person name="Shuman H.A."/>
            <person name="Segal G."/>
        </authorList>
    </citation>
    <scope>NUCLEOTIDE SEQUENCE [LARGE SCALE GENOMIC DNA]</scope>
    <source>
        <strain evidence="6 7">ATCC 43878</strain>
    </source>
</reference>
<dbReference type="SMART" id="SM00388">
    <property type="entry name" value="HisKA"/>
    <property type="match status" value="1"/>
</dbReference>
<dbReference type="EMBL" id="LNXV01000004">
    <property type="protein sequence ID" value="KTC86639.1"/>
    <property type="molecule type" value="Genomic_DNA"/>
</dbReference>
<keyword evidence="3" id="KW-0597">Phosphoprotein</keyword>
<evidence type="ECO:0000256" key="3">
    <source>
        <dbReference type="ARBA" id="ARBA00022553"/>
    </source>
</evidence>
<keyword evidence="6" id="KW-0418">Kinase</keyword>
<dbReference type="InterPro" id="IPR003661">
    <property type="entry name" value="HisK_dim/P_dom"/>
</dbReference>
<dbReference type="Proteomes" id="UP000054742">
    <property type="component" value="Unassembled WGS sequence"/>
</dbReference>
<evidence type="ECO:0000256" key="1">
    <source>
        <dbReference type="ARBA" id="ARBA00000085"/>
    </source>
</evidence>